<feature type="compositionally biased region" description="Polar residues" evidence="1">
    <location>
        <begin position="1539"/>
        <end position="1548"/>
    </location>
</feature>
<dbReference type="OrthoDB" id="524326at2759"/>
<dbReference type="EMBL" id="AMKT01000028">
    <property type="protein sequence ID" value="OXG25238.1"/>
    <property type="molecule type" value="Genomic_DNA"/>
</dbReference>
<feature type="compositionally biased region" description="Polar residues" evidence="1">
    <location>
        <begin position="491"/>
        <end position="502"/>
    </location>
</feature>
<feature type="domain" description="EF-hand" evidence="4">
    <location>
        <begin position="338"/>
        <end position="373"/>
    </location>
</feature>
<dbReference type="Proteomes" id="UP000199727">
    <property type="component" value="Unassembled WGS sequence"/>
</dbReference>
<dbReference type="SUPFAM" id="SSF47473">
    <property type="entry name" value="EF-hand"/>
    <property type="match status" value="3"/>
</dbReference>
<feature type="compositionally biased region" description="Low complexity" evidence="1">
    <location>
        <begin position="801"/>
        <end position="815"/>
    </location>
</feature>
<feature type="compositionally biased region" description="Low complexity" evidence="1">
    <location>
        <begin position="503"/>
        <end position="530"/>
    </location>
</feature>
<feature type="compositionally biased region" description="Basic and acidic residues" evidence="1">
    <location>
        <begin position="576"/>
        <end position="602"/>
    </location>
</feature>
<dbReference type="Pfam" id="PF00627">
    <property type="entry name" value="UBA"/>
    <property type="match status" value="1"/>
</dbReference>
<feature type="region of interest" description="Disordered" evidence="1">
    <location>
        <begin position="420"/>
        <end position="602"/>
    </location>
</feature>
<dbReference type="PANTHER" id="PTHR11216:SF170">
    <property type="entry name" value="DYNAMIN ASSOCIATED PROTEIN 160, ISOFORM D"/>
    <property type="match status" value="1"/>
</dbReference>
<feature type="region of interest" description="Disordered" evidence="1">
    <location>
        <begin position="882"/>
        <end position="1184"/>
    </location>
</feature>
<feature type="compositionally biased region" description="Low complexity" evidence="1">
    <location>
        <begin position="736"/>
        <end position="748"/>
    </location>
</feature>
<feature type="region of interest" description="Disordered" evidence="1">
    <location>
        <begin position="1418"/>
        <end position="1578"/>
    </location>
</feature>
<feature type="compositionally biased region" description="Polar residues" evidence="1">
    <location>
        <begin position="1497"/>
        <end position="1507"/>
    </location>
</feature>
<dbReference type="GO" id="GO:0005509">
    <property type="term" value="F:calcium ion binding"/>
    <property type="evidence" value="ECO:0007669"/>
    <property type="project" value="InterPro"/>
</dbReference>
<dbReference type="GO" id="GO:0005886">
    <property type="term" value="C:plasma membrane"/>
    <property type="evidence" value="ECO:0007669"/>
    <property type="project" value="TreeGrafter"/>
</dbReference>
<reference evidence="5 6" key="1">
    <citation type="submission" date="2017-06" db="EMBL/GenBank/DDBJ databases">
        <title>Global population genomics of the pathogenic fungus Cryptococcus neoformans var. grubii.</title>
        <authorList>
            <person name="Cuomo C."/>
            <person name="Litvintseva A."/>
            <person name="Chen Y."/>
            <person name="Young S."/>
            <person name="Zeng Q."/>
            <person name="Chapman S."/>
            <person name="Gujja S."/>
            <person name="Saif S."/>
            <person name="Birren B."/>
        </authorList>
    </citation>
    <scope>NUCLEOTIDE SEQUENCE [LARGE SCALE GENOMIC DNA]</scope>
    <source>
        <strain evidence="5 6">Tu259-1</strain>
    </source>
</reference>
<feature type="compositionally biased region" description="Polar residues" evidence="1">
    <location>
        <begin position="556"/>
        <end position="575"/>
    </location>
</feature>
<dbReference type="InterPro" id="IPR009060">
    <property type="entry name" value="UBA-like_sf"/>
</dbReference>
<feature type="compositionally biased region" description="Low complexity" evidence="1">
    <location>
        <begin position="1267"/>
        <end position="1285"/>
    </location>
</feature>
<evidence type="ECO:0000313" key="5">
    <source>
        <dbReference type="EMBL" id="OXG25238.1"/>
    </source>
</evidence>
<feature type="region of interest" description="Disordered" evidence="1">
    <location>
        <begin position="733"/>
        <end position="853"/>
    </location>
</feature>
<feature type="compositionally biased region" description="Polar residues" evidence="1">
    <location>
        <begin position="1025"/>
        <end position="1036"/>
    </location>
</feature>
<feature type="compositionally biased region" description="Low complexity" evidence="1">
    <location>
        <begin position="1516"/>
        <end position="1527"/>
    </location>
</feature>
<dbReference type="PROSITE" id="PS50030">
    <property type="entry name" value="UBA"/>
    <property type="match status" value="1"/>
</dbReference>
<feature type="compositionally biased region" description="Polar residues" evidence="1">
    <location>
        <begin position="290"/>
        <end position="306"/>
    </location>
</feature>
<feature type="compositionally biased region" description="Low complexity" evidence="1">
    <location>
        <begin position="1307"/>
        <end position="1319"/>
    </location>
</feature>
<dbReference type="Gene3D" id="1.10.8.10">
    <property type="entry name" value="DNA helicase RuvA subunit, C-terminal domain"/>
    <property type="match status" value="1"/>
</dbReference>
<gene>
    <name evidence="5" type="ORF">C361_02244</name>
</gene>
<evidence type="ECO:0000259" key="2">
    <source>
        <dbReference type="PROSITE" id="PS50030"/>
    </source>
</evidence>
<dbReference type="InterPro" id="IPR015940">
    <property type="entry name" value="UBA"/>
</dbReference>
<dbReference type="SUPFAM" id="SSF46934">
    <property type="entry name" value="UBA-like"/>
    <property type="match status" value="1"/>
</dbReference>
<dbReference type="InterPro" id="IPR011992">
    <property type="entry name" value="EF-hand-dom_pair"/>
</dbReference>
<dbReference type="InterPro" id="IPR002048">
    <property type="entry name" value="EF_hand_dom"/>
</dbReference>
<evidence type="ECO:0000259" key="4">
    <source>
        <dbReference type="PROSITE" id="PS50222"/>
    </source>
</evidence>
<feature type="compositionally biased region" description="Acidic residues" evidence="1">
    <location>
        <begin position="1234"/>
        <end position="1244"/>
    </location>
</feature>
<feature type="domain" description="UBA" evidence="2">
    <location>
        <begin position="1575"/>
        <end position="1615"/>
    </location>
</feature>
<name>A0A854QIT7_CRYNE</name>
<dbReference type="PANTHER" id="PTHR11216">
    <property type="entry name" value="EH DOMAIN"/>
    <property type="match status" value="1"/>
</dbReference>
<organism evidence="5 6">
    <name type="scientific">Cryptococcus neoformans Tu259-1</name>
    <dbReference type="NCBI Taxonomy" id="1230072"/>
    <lineage>
        <taxon>Eukaryota</taxon>
        <taxon>Fungi</taxon>
        <taxon>Dikarya</taxon>
        <taxon>Basidiomycota</taxon>
        <taxon>Agaricomycotina</taxon>
        <taxon>Tremellomycetes</taxon>
        <taxon>Tremellales</taxon>
        <taxon>Cryptococcaceae</taxon>
        <taxon>Cryptococcus</taxon>
        <taxon>Cryptococcus neoformans species complex</taxon>
    </lineage>
</organism>
<dbReference type="Gene3D" id="1.10.238.10">
    <property type="entry name" value="EF-hand"/>
    <property type="match status" value="3"/>
</dbReference>
<dbReference type="GO" id="GO:0016197">
    <property type="term" value="P:endosomal transport"/>
    <property type="evidence" value="ECO:0007669"/>
    <property type="project" value="TreeGrafter"/>
</dbReference>
<evidence type="ECO:0000313" key="6">
    <source>
        <dbReference type="Proteomes" id="UP000199727"/>
    </source>
</evidence>
<feature type="domain" description="EH" evidence="3">
    <location>
        <begin position="132"/>
        <end position="222"/>
    </location>
</feature>
<feature type="compositionally biased region" description="Polar residues" evidence="1">
    <location>
        <begin position="816"/>
        <end position="833"/>
    </location>
</feature>
<dbReference type="GO" id="GO:0006897">
    <property type="term" value="P:endocytosis"/>
    <property type="evidence" value="ECO:0007669"/>
    <property type="project" value="TreeGrafter"/>
</dbReference>
<feature type="compositionally biased region" description="Acidic residues" evidence="1">
    <location>
        <begin position="1434"/>
        <end position="1447"/>
    </location>
</feature>
<dbReference type="PROSITE" id="PS50222">
    <property type="entry name" value="EF_HAND_2"/>
    <property type="match status" value="1"/>
</dbReference>
<feature type="domain" description="EH" evidence="3">
    <location>
        <begin position="305"/>
        <end position="394"/>
    </location>
</feature>
<feature type="region of interest" description="Disordered" evidence="1">
    <location>
        <begin position="218"/>
        <end position="306"/>
    </location>
</feature>
<feature type="compositionally biased region" description="Polar residues" evidence="1">
    <location>
        <begin position="791"/>
        <end position="800"/>
    </location>
</feature>
<feature type="region of interest" description="Disordered" evidence="1">
    <location>
        <begin position="1202"/>
        <end position="1319"/>
    </location>
</feature>
<accession>A0A854QIT7</accession>
<dbReference type="SMART" id="SM00054">
    <property type="entry name" value="EFh"/>
    <property type="match status" value="3"/>
</dbReference>
<feature type="compositionally biased region" description="Polar residues" evidence="1">
    <location>
        <begin position="897"/>
        <end position="909"/>
    </location>
</feature>
<dbReference type="Pfam" id="PF12763">
    <property type="entry name" value="EH"/>
    <property type="match status" value="3"/>
</dbReference>
<feature type="compositionally biased region" description="Low complexity" evidence="1">
    <location>
        <begin position="420"/>
        <end position="441"/>
    </location>
</feature>
<feature type="compositionally biased region" description="Low complexity" evidence="1">
    <location>
        <begin position="1054"/>
        <end position="1073"/>
    </location>
</feature>
<dbReference type="SMART" id="SM00027">
    <property type="entry name" value="EH"/>
    <property type="match status" value="3"/>
</dbReference>
<feature type="compositionally biased region" description="Low complexity" evidence="1">
    <location>
        <begin position="1418"/>
        <end position="1428"/>
    </location>
</feature>
<feature type="domain" description="EH" evidence="3">
    <location>
        <begin position="9"/>
        <end position="89"/>
    </location>
</feature>
<feature type="compositionally biased region" description="Low complexity" evidence="1">
    <location>
        <begin position="1451"/>
        <end position="1465"/>
    </location>
</feature>
<feature type="compositionally biased region" description="Basic and acidic residues" evidence="1">
    <location>
        <begin position="882"/>
        <end position="896"/>
    </location>
</feature>
<dbReference type="SMART" id="SM00165">
    <property type="entry name" value="UBA"/>
    <property type="match status" value="1"/>
</dbReference>
<proteinExistence type="predicted"/>
<dbReference type="CDD" id="cd00052">
    <property type="entry name" value="EH"/>
    <property type="match status" value="3"/>
</dbReference>
<dbReference type="GO" id="GO:0005737">
    <property type="term" value="C:cytoplasm"/>
    <property type="evidence" value="ECO:0007669"/>
    <property type="project" value="TreeGrafter"/>
</dbReference>
<sequence>MAPAYSPQETQYYDQLFAFVDKDNTGILPGQDAYPFLTSSNLPTTTLGEIWAVADPDNNGFLTRDGWYKAARLIGWLQKGGATNVEETLLAKPGPLAAFDQGPKPPVAAQPTVQPLSANTTGSALPQLTPADRAKFTRLFAGAGPANGLVNGDKARDIFIKSGLSYEKLGQIWNLADTQGRGSLDLTDFIIGMHLIQSCMANPALVLPATLPPGVYETASGGRPAPPPAPISPVVRNNTGPATPLRQQYTGGGAAPLQQQGTGGSIGATSAPVPPARSFTANSAYAPPSRQMSIQNSQWDVTPQAKATSDGFFSQLDPQNKGVIDGDVAVPFMLQSQLDEATLANIWDLADIRKEGKLTRDEFAVAMHLINVKLSGQEIPTSLPVSLVPPSLREEYGPGKQEVLQSSATKDLFDLFADEPPASKAASPAPQAPAQAQAPTRAPVPAPAPAPAAAQPPALPARSISQQPQPQAPQTSFLPQPPPPPARRQASHATSALSPTPTGQQPSSFQGSAFASPFSASPAPAAAPASRGGDLLSDDAETSSTPVPDHSAELGNKQNQLSQTTRSITDLSSQRTELEGGDKSSKQQLEELEGKLAAAREKHQTELRAVADLRIRVGEQQAKVKKLNSDLITASSDLSALQSEKTELEQSLLHDKEEVRSLQKRMKEVDDEKQGLVLILEKLRKEARQQKGMVSIAKKQVSTAEGARDGVQAEIKGVEKEIEEDKAFLVQHEKNQAQLQQQQQARALSPQSTGTLAAGIALPPTPQALSPAATGMSNRSNNPFDRFLANGRSSSQAQVPSSTAATAGSTSNVSTPTGQTPPQAVFSPTTAVEGSTDRSRSPGSPLGGIKETTSSAFGSVGAAATAAAGVVAAGAAELYETAKHAVTDEPEHDPHLDTSSPPAAPTSTEVADGAASRAVEENNLNTKQDAAEQEIGPITAGEGEGRQEQEQVQEQEQQQDPFGAPSSGFGFAGEDEKTPIAQQEELDPFGAPQVPGTTIASTAGAESSREIPTDPFGAPAIPQTDGFSEQQGQAAGSQDRGFNDFDEGFGDSFGATGTATAATAPAEMAVAGAEQEANKAPADFDSAFAEFDSPAETPSQFEHHPQESTLPPNEGIPSGIPKSELPVSLSERPEAERTFSTQATIAPESEPITPMTEIPGEYLSREEGSSGVPSSRGSTPGFAGVGAAAAVAGGAGVGVGSALAHELRPEPESEQQEGYEHSQQQVQEVNVGESSDEDEGPEDLEGPRKGYGTKDTESSAASAIEQAPSATSAGAAAALAPPIAGFMTATEDPQPKVRRSAPPPPSKAASASSAVVANPAAPAPAVPAIESETVSPVVATAGGVNPGEEFDPFGAPMVANVNAAPGNVATTQGASYIDAPSAAASQAHPKAASFDEDDFDFSDLPPAQVESGIPVAAVQQSAASAGGAPTSGGFDDEFATFDDEFEKPEEFSAGNGSENSSGNKSYEMVSPQPKSSGLYDEWGFGSSAKKAGHSQEQKYQPSQNQQGAFGFDDAFGTQASQGTQQGGLSFDDAFGNDFEPSSSAQAQEYTPPASVPPQQQALRPPMPERRPSGAQADDIEDVKKLCAMGFPRELVVEALAANAYDFQKTLNVLLA</sequence>
<feature type="compositionally biased region" description="Low complexity" evidence="1">
    <location>
        <begin position="950"/>
        <end position="969"/>
    </location>
</feature>
<dbReference type="InterPro" id="IPR000261">
    <property type="entry name" value="EH_dom"/>
</dbReference>
<evidence type="ECO:0000256" key="1">
    <source>
        <dbReference type="SAM" id="MobiDB-lite"/>
    </source>
</evidence>
<feature type="compositionally biased region" description="Basic and acidic residues" evidence="1">
    <location>
        <begin position="1245"/>
        <end position="1257"/>
    </location>
</feature>
<protein>
    <submittedName>
        <fullName evidence="5">UBA/TS-N domain-containing protein</fullName>
    </submittedName>
</protein>
<comment type="caution">
    <text evidence="5">The sequence shown here is derived from an EMBL/GenBank/DDBJ whole genome shotgun (WGS) entry which is preliminary data.</text>
</comment>
<feature type="compositionally biased region" description="Polar residues" evidence="1">
    <location>
        <begin position="237"/>
        <end position="249"/>
    </location>
</feature>
<evidence type="ECO:0000259" key="3">
    <source>
        <dbReference type="PROSITE" id="PS50031"/>
    </source>
</evidence>
<feature type="compositionally biased region" description="Polar residues" evidence="1">
    <location>
        <begin position="995"/>
        <end position="1005"/>
    </location>
</feature>
<dbReference type="PROSITE" id="PS50031">
    <property type="entry name" value="EH"/>
    <property type="match status" value="3"/>
</dbReference>